<dbReference type="PANTHER" id="PTHR38812:SF2">
    <property type="entry name" value="MU-LIKE PROPHAGE FLUMU PROTEIN GP42"/>
    <property type="match status" value="1"/>
</dbReference>
<keyword evidence="2" id="KW-1133">Transmembrane helix</keyword>
<evidence type="ECO:0000256" key="1">
    <source>
        <dbReference type="SAM" id="Coils"/>
    </source>
</evidence>
<protein>
    <recommendedName>
        <fullName evidence="3">Tape measure protein N-terminal domain-containing protein</fullName>
    </recommendedName>
</protein>
<name>A0A455SVN8_9CHLR</name>
<keyword evidence="2" id="KW-0472">Membrane</keyword>
<evidence type="ECO:0000313" key="5">
    <source>
        <dbReference type="EMBL" id="BBH90200.1"/>
    </source>
</evidence>
<dbReference type="EMBL" id="AP019376">
    <property type="protein sequence ID" value="BBH90265.1"/>
    <property type="molecule type" value="Genomic_DNA"/>
</dbReference>
<dbReference type="Pfam" id="PF20155">
    <property type="entry name" value="TMP_3"/>
    <property type="match status" value="1"/>
</dbReference>
<gene>
    <name evidence="4" type="ORF">KTC_48860</name>
    <name evidence="5" type="ORF">KTC_49510</name>
    <name evidence="6" type="ORF">KTC_50160</name>
</gene>
<organism evidence="4">
    <name type="scientific">Thermosporothrix sp. COM3</name>
    <dbReference type="NCBI Taxonomy" id="2490863"/>
    <lineage>
        <taxon>Bacteria</taxon>
        <taxon>Bacillati</taxon>
        <taxon>Chloroflexota</taxon>
        <taxon>Ktedonobacteria</taxon>
        <taxon>Ktedonobacterales</taxon>
        <taxon>Thermosporotrichaceae</taxon>
        <taxon>Thermosporothrix</taxon>
    </lineage>
</organism>
<dbReference type="NCBIfam" id="TIGR02675">
    <property type="entry name" value="tape_meas_nterm"/>
    <property type="match status" value="1"/>
</dbReference>
<dbReference type="InterPro" id="IPR013491">
    <property type="entry name" value="Tape_meas_N"/>
</dbReference>
<feature type="transmembrane region" description="Helical" evidence="2">
    <location>
        <begin position="641"/>
        <end position="661"/>
    </location>
</feature>
<feature type="transmembrane region" description="Helical" evidence="2">
    <location>
        <begin position="570"/>
        <end position="595"/>
    </location>
</feature>
<accession>A0A455SVN8</accession>
<evidence type="ECO:0000313" key="6">
    <source>
        <dbReference type="EMBL" id="BBH90265.1"/>
    </source>
</evidence>
<evidence type="ECO:0000313" key="4">
    <source>
        <dbReference type="EMBL" id="BBH90135.1"/>
    </source>
</evidence>
<keyword evidence="1" id="KW-0175">Coiled coil</keyword>
<reference evidence="4" key="1">
    <citation type="submission" date="2018-12" db="EMBL/GenBank/DDBJ databases">
        <title>Novel natural products biosynthetic potential of the class Ktedonobacteria.</title>
        <authorList>
            <person name="Zheng Y."/>
            <person name="Saitou A."/>
            <person name="Wang C.M."/>
            <person name="Toyoda A."/>
            <person name="Minakuchi Y."/>
            <person name="Sekiguchi Y."/>
            <person name="Ueda K."/>
            <person name="Takano H."/>
            <person name="Sakai Y."/>
            <person name="Yokota A."/>
            <person name="Yabe S."/>
        </authorList>
    </citation>
    <scope>NUCLEOTIDE SEQUENCE</scope>
    <source>
        <strain evidence="4">COM3</strain>
    </source>
</reference>
<feature type="transmembrane region" description="Helical" evidence="2">
    <location>
        <begin position="607"/>
        <end position="629"/>
    </location>
</feature>
<feature type="coiled-coil region" evidence="1">
    <location>
        <begin position="59"/>
        <end position="130"/>
    </location>
</feature>
<evidence type="ECO:0000259" key="3">
    <source>
        <dbReference type="Pfam" id="PF20155"/>
    </source>
</evidence>
<proteinExistence type="predicted"/>
<keyword evidence="2" id="KW-0812">Transmembrane</keyword>
<feature type="domain" description="Tape measure protein N-terminal" evidence="3">
    <location>
        <begin position="189"/>
        <end position="376"/>
    </location>
</feature>
<feature type="transmembrane region" description="Helical" evidence="2">
    <location>
        <begin position="668"/>
        <end position="687"/>
    </location>
</feature>
<evidence type="ECO:0000256" key="2">
    <source>
        <dbReference type="SAM" id="Phobius"/>
    </source>
</evidence>
<dbReference type="PANTHER" id="PTHR38812">
    <property type="entry name" value="MU-LIKE PROPHAGE FLUMU PROTEIN GP42"/>
    <property type="match status" value="1"/>
</dbReference>
<dbReference type="EMBL" id="AP019376">
    <property type="protein sequence ID" value="BBH90200.1"/>
    <property type="molecule type" value="Genomic_DNA"/>
</dbReference>
<dbReference type="EMBL" id="AP019376">
    <property type="protein sequence ID" value="BBH90135.1"/>
    <property type="molecule type" value="Genomic_DNA"/>
</dbReference>
<dbReference type="AlphaFoldDB" id="A0A455SVN8"/>
<sequence length="898" mass="94750">MGILSGLIVKLSVDMSGLKSGVAQAKSQLSVVSSSAFSTGKALQSMEGSGNMSKAVTNVEAAKAHLVLIESQVRKAREQLQKLEHAANAGEAVTGVEEARAKLVLLEKQAQDAREKIKRLEDSNTGQKLAAEFHQASTAASSFSSRISSMSSHFKSQLEGMKVAAMGLGTALTGALSLGVGAAIGLGTAIFQSSGKMEQTEIAFKTLLGNGNEAKNLLQQIQKLAATSPFEFPELAQTAQKLLAIGVNAKDILPWLTDIGNVVSGNALDPSNLQDIATIFGQMRSNGKASAEDLGQLADRNIRVWEILANQLHMTQSEVRDLVSKGLLPADDAIAMLRKGIQESNLAGAMEAQGKSGFGALSNLIDSAGNALREFGKSTFDAMKSGLLQLGDLFNSPAFLGFVTGTGKLLGSTLQNIGSFISTNVAPGFSRLVDLFGKAGEVLNKGGGWSNFVQSLQNLGNTIASNIAPHLTPLADGLKGLFSDANVKAGAGLLNQAFQGLADGIKLLSPYVPGIISGVSNLGQTLTQLGTFLITTFKPVWDQLVATWTTQLLPALQGLWQGLQPLLPGFALLGAVVTALLVGTLSGALSFLSTFLQGVVSFVGGFIQYWSGVFQIISGLIMFFVHLFTGQFDQLGADLSNIWSGIVNMASGFWGMIKGIWLMGVQSVISFVSGFVSGVIGFFQWLFDVLVGHSIVPDLVNSIVSFFQNMGKWVSDTVSHFVSNIVGFFGNLYNQATGKASEIVSGIGSFFSGLPGQAWQWMSDFGANLIGGLGNLVGSVGQKAKEIADTIWSYLHFSTPEIGPLVSVRDWMPDFGDILVSGLDRQIGRVERASSRLATAMTPQIDYPEPAGAAVMQAVQVALQGDGRPIVLEVDGRVLGEISGNYIANRSRTKVGVR</sequence>
<dbReference type="InterPro" id="IPR053058">
    <property type="entry name" value="Mulikevirus_tape_measure"/>
</dbReference>